<dbReference type="InterPro" id="IPR036388">
    <property type="entry name" value="WH-like_DNA-bd_sf"/>
</dbReference>
<accession>A0AAP5H3D2</accession>
<dbReference type="InterPro" id="IPR013325">
    <property type="entry name" value="RNA_pol_sigma_r2"/>
</dbReference>
<evidence type="ECO:0000256" key="1">
    <source>
        <dbReference type="ARBA" id="ARBA00010641"/>
    </source>
</evidence>
<keyword evidence="5" id="KW-0804">Transcription</keyword>
<dbReference type="PANTHER" id="PTHR43133:SF8">
    <property type="entry name" value="RNA POLYMERASE SIGMA FACTOR HI_1459-RELATED"/>
    <property type="match status" value="1"/>
</dbReference>
<keyword evidence="4" id="KW-0238">DNA-binding</keyword>
<dbReference type="SUPFAM" id="SSF88946">
    <property type="entry name" value="Sigma2 domain of RNA polymerase sigma factors"/>
    <property type="match status" value="1"/>
</dbReference>
<dbReference type="GO" id="GO:0003677">
    <property type="term" value="F:DNA binding"/>
    <property type="evidence" value="ECO:0007669"/>
    <property type="project" value="UniProtKB-KW"/>
</dbReference>
<dbReference type="InterPro" id="IPR039425">
    <property type="entry name" value="RNA_pol_sigma-70-like"/>
</dbReference>
<reference evidence="8" key="1">
    <citation type="submission" date="2023-07" db="EMBL/GenBank/DDBJ databases">
        <title>Sorghum-associated microbial communities from plants grown in Nebraska, USA.</title>
        <authorList>
            <person name="Schachtman D."/>
        </authorList>
    </citation>
    <scope>NUCLEOTIDE SEQUENCE</scope>
    <source>
        <strain evidence="8">BE80</strain>
    </source>
</reference>
<dbReference type="Gene3D" id="1.10.1740.10">
    <property type="match status" value="1"/>
</dbReference>
<sequence>MNDTEINQIIADVLDGEIEKFEKIMKVYQKPIFLYCYHMLGKHDEAEDNAQEVFLKTFRNLRKYTQYEMGFSAWLYKIAYHQCIDFIRRRKLVKYLPFFYRDDKDNNDVDMHIEANYFDESVHQAMTKLSAEERNLLILRCIEDKSYQEIGLILGKNSASLRKKYERTSAKFRKYYAQAKGRGVYEYGEGSGFEKTVW</sequence>
<dbReference type="AlphaFoldDB" id="A0AAP5H3D2"/>
<dbReference type="InterPro" id="IPR014284">
    <property type="entry name" value="RNA_pol_sigma-70_dom"/>
</dbReference>
<dbReference type="GO" id="GO:0016987">
    <property type="term" value="F:sigma factor activity"/>
    <property type="evidence" value="ECO:0007669"/>
    <property type="project" value="UniProtKB-KW"/>
</dbReference>
<proteinExistence type="inferred from homology"/>
<comment type="similarity">
    <text evidence="1">Belongs to the sigma-70 factor family. ECF subfamily.</text>
</comment>
<dbReference type="EMBL" id="JAVDTR010000008">
    <property type="protein sequence ID" value="MDR6724540.1"/>
    <property type="molecule type" value="Genomic_DNA"/>
</dbReference>
<dbReference type="InterPro" id="IPR013324">
    <property type="entry name" value="RNA_pol_sigma_r3/r4-like"/>
</dbReference>
<dbReference type="RefSeq" id="WP_056695525.1">
    <property type="nucleotide sequence ID" value="NZ_JAVDTR010000008.1"/>
</dbReference>
<dbReference type="Proteomes" id="UP001254832">
    <property type="component" value="Unassembled WGS sequence"/>
</dbReference>
<dbReference type="Gene3D" id="1.10.10.10">
    <property type="entry name" value="Winged helix-like DNA-binding domain superfamily/Winged helix DNA-binding domain"/>
    <property type="match status" value="1"/>
</dbReference>
<keyword evidence="3" id="KW-0731">Sigma factor</keyword>
<evidence type="ECO:0000259" key="7">
    <source>
        <dbReference type="Pfam" id="PF08281"/>
    </source>
</evidence>
<dbReference type="SUPFAM" id="SSF88659">
    <property type="entry name" value="Sigma3 and sigma4 domains of RNA polymerase sigma factors"/>
    <property type="match status" value="1"/>
</dbReference>
<dbReference type="InterPro" id="IPR013249">
    <property type="entry name" value="RNA_pol_sigma70_r4_t2"/>
</dbReference>
<evidence type="ECO:0000256" key="3">
    <source>
        <dbReference type="ARBA" id="ARBA00023082"/>
    </source>
</evidence>
<evidence type="ECO:0000256" key="4">
    <source>
        <dbReference type="ARBA" id="ARBA00023125"/>
    </source>
</evidence>
<keyword evidence="2" id="KW-0805">Transcription regulation</keyword>
<evidence type="ECO:0000256" key="5">
    <source>
        <dbReference type="ARBA" id="ARBA00023163"/>
    </source>
</evidence>
<comment type="caution">
    <text evidence="8">The sequence shown here is derived from an EMBL/GenBank/DDBJ whole genome shotgun (WGS) entry which is preliminary data.</text>
</comment>
<gene>
    <name evidence="8" type="ORF">J2W91_003008</name>
</gene>
<dbReference type="Pfam" id="PF04542">
    <property type="entry name" value="Sigma70_r2"/>
    <property type="match status" value="1"/>
</dbReference>
<evidence type="ECO:0000313" key="9">
    <source>
        <dbReference type="Proteomes" id="UP001254832"/>
    </source>
</evidence>
<organism evidence="8 9">
    <name type="scientific">Paenibacillus amylolyticus</name>
    <dbReference type="NCBI Taxonomy" id="1451"/>
    <lineage>
        <taxon>Bacteria</taxon>
        <taxon>Bacillati</taxon>
        <taxon>Bacillota</taxon>
        <taxon>Bacilli</taxon>
        <taxon>Bacillales</taxon>
        <taxon>Paenibacillaceae</taxon>
        <taxon>Paenibacillus</taxon>
    </lineage>
</organism>
<protein>
    <submittedName>
        <fullName evidence="8">RNA polymerase sigma-70 factor (ECF subfamily)</fullName>
    </submittedName>
</protein>
<evidence type="ECO:0000259" key="6">
    <source>
        <dbReference type="Pfam" id="PF04542"/>
    </source>
</evidence>
<evidence type="ECO:0000256" key="2">
    <source>
        <dbReference type="ARBA" id="ARBA00023015"/>
    </source>
</evidence>
<dbReference type="Pfam" id="PF08281">
    <property type="entry name" value="Sigma70_r4_2"/>
    <property type="match status" value="1"/>
</dbReference>
<name>A0AAP5H3D2_PAEAM</name>
<dbReference type="NCBIfam" id="TIGR02937">
    <property type="entry name" value="sigma70-ECF"/>
    <property type="match status" value="1"/>
</dbReference>
<dbReference type="InterPro" id="IPR007627">
    <property type="entry name" value="RNA_pol_sigma70_r2"/>
</dbReference>
<dbReference type="GO" id="GO:0006352">
    <property type="term" value="P:DNA-templated transcription initiation"/>
    <property type="evidence" value="ECO:0007669"/>
    <property type="project" value="InterPro"/>
</dbReference>
<feature type="domain" description="RNA polymerase sigma-70 region 2" evidence="6">
    <location>
        <begin position="28"/>
        <end position="91"/>
    </location>
</feature>
<dbReference type="PANTHER" id="PTHR43133">
    <property type="entry name" value="RNA POLYMERASE ECF-TYPE SIGMA FACTO"/>
    <property type="match status" value="1"/>
</dbReference>
<evidence type="ECO:0000313" key="8">
    <source>
        <dbReference type="EMBL" id="MDR6724540.1"/>
    </source>
</evidence>
<feature type="domain" description="RNA polymerase sigma factor 70 region 4 type 2" evidence="7">
    <location>
        <begin position="120"/>
        <end position="168"/>
    </location>
</feature>